<dbReference type="SUPFAM" id="SSF51161">
    <property type="entry name" value="Trimeric LpxA-like enzymes"/>
    <property type="match status" value="1"/>
</dbReference>
<organism evidence="1 2">
    <name type="scientific">Amnibacterium kyonggiense</name>
    <dbReference type="NCBI Taxonomy" id="595671"/>
    <lineage>
        <taxon>Bacteria</taxon>
        <taxon>Bacillati</taxon>
        <taxon>Actinomycetota</taxon>
        <taxon>Actinomycetes</taxon>
        <taxon>Micrococcales</taxon>
        <taxon>Microbacteriaceae</taxon>
        <taxon>Amnibacterium</taxon>
    </lineage>
</organism>
<keyword evidence="2" id="KW-1185">Reference proteome</keyword>
<proteinExistence type="predicted"/>
<dbReference type="AlphaFoldDB" id="A0A4R7FHT0"/>
<reference evidence="1 2" key="1">
    <citation type="submission" date="2019-03" db="EMBL/GenBank/DDBJ databases">
        <title>Genomic Encyclopedia of Archaeal and Bacterial Type Strains, Phase II (KMG-II): from individual species to whole genera.</title>
        <authorList>
            <person name="Goeker M."/>
        </authorList>
    </citation>
    <scope>NUCLEOTIDE SEQUENCE [LARGE SCALE GENOMIC DNA]</scope>
    <source>
        <strain evidence="1 2">DSM 24782</strain>
    </source>
</reference>
<protein>
    <recommendedName>
        <fullName evidence="3">Serine O-acetyltransferase</fullName>
    </recommendedName>
</protein>
<evidence type="ECO:0000313" key="2">
    <source>
        <dbReference type="Proteomes" id="UP000295344"/>
    </source>
</evidence>
<comment type="caution">
    <text evidence="1">The sequence shown here is derived from an EMBL/GenBank/DDBJ whole genome shotgun (WGS) entry which is preliminary data.</text>
</comment>
<dbReference type="EMBL" id="SOAM01000004">
    <property type="protein sequence ID" value="TDS74897.1"/>
    <property type="molecule type" value="Genomic_DNA"/>
</dbReference>
<evidence type="ECO:0000313" key="1">
    <source>
        <dbReference type="EMBL" id="TDS74897.1"/>
    </source>
</evidence>
<evidence type="ECO:0008006" key="3">
    <source>
        <dbReference type="Google" id="ProtNLM"/>
    </source>
</evidence>
<dbReference type="OrthoDB" id="9801456at2"/>
<sequence length="112" mass="12216">MTGLLADEDRSEPLLRRARRSFVATFGEPLTGRSLARALLDPGFRATMILAAQLWCARHGVKIAALWLRLHNVRAYGMDVEVGATIGSGLRIRHPRGIVIHHAARVGDGVAI</sequence>
<gene>
    <name evidence="1" type="ORF">CLV52_3419</name>
</gene>
<dbReference type="RefSeq" id="WP_133767559.1">
    <property type="nucleotide sequence ID" value="NZ_BAAARP010000001.1"/>
</dbReference>
<dbReference type="InterPro" id="IPR011004">
    <property type="entry name" value="Trimer_LpxA-like_sf"/>
</dbReference>
<accession>A0A4R7FHT0</accession>
<name>A0A4R7FHT0_9MICO</name>
<dbReference type="Proteomes" id="UP000295344">
    <property type="component" value="Unassembled WGS sequence"/>
</dbReference>